<feature type="compositionally biased region" description="Acidic residues" evidence="1">
    <location>
        <begin position="451"/>
        <end position="464"/>
    </location>
</feature>
<dbReference type="KEGG" id="pan:PODANSg496"/>
<feature type="compositionally biased region" description="Polar residues" evidence="1">
    <location>
        <begin position="763"/>
        <end position="775"/>
    </location>
</feature>
<dbReference type="EMBL" id="FO904938">
    <property type="protein sequence ID" value="CDP27610.1"/>
    <property type="molecule type" value="Genomic_DNA"/>
</dbReference>
<evidence type="ECO:0000313" key="4">
    <source>
        <dbReference type="Proteomes" id="UP000001197"/>
    </source>
</evidence>
<dbReference type="STRING" id="515849.B2ACU1"/>
<feature type="compositionally biased region" description="Basic residues" evidence="1">
    <location>
        <begin position="723"/>
        <end position="738"/>
    </location>
</feature>
<dbReference type="EMBL" id="CU633453">
    <property type="protein sequence ID" value="CAP61256.1"/>
    <property type="molecule type" value="Genomic_DNA"/>
</dbReference>
<evidence type="ECO:0000313" key="2">
    <source>
        <dbReference type="EMBL" id="CAP61256.1"/>
    </source>
</evidence>
<feature type="region of interest" description="Disordered" evidence="1">
    <location>
        <begin position="717"/>
        <end position="1001"/>
    </location>
</feature>
<feature type="compositionally biased region" description="Basic and acidic residues" evidence="1">
    <location>
        <begin position="851"/>
        <end position="965"/>
    </location>
</feature>
<organism evidence="2">
    <name type="scientific">Podospora anserina (strain S / ATCC MYA-4624 / DSM 980 / FGSC 10383)</name>
    <name type="common">Pleurage anserina</name>
    <dbReference type="NCBI Taxonomy" id="515849"/>
    <lineage>
        <taxon>Eukaryota</taxon>
        <taxon>Fungi</taxon>
        <taxon>Dikarya</taxon>
        <taxon>Ascomycota</taxon>
        <taxon>Pezizomycotina</taxon>
        <taxon>Sordariomycetes</taxon>
        <taxon>Sordariomycetidae</taxon>
        <taxon>Sordariales</taxon>
        <taxon>Podosporaceae</taxon>
        <taxon>Podospora</taxon>
        <taxon>Podospora anserina</taxon>
    </lineage>
</organism>
<evidence type="ECO:0000313" key="3">
    <source>
        <dbReference type="EMBL" id="CDP27610.1"/>
    </source>
</evidence>
<accession>B2ACU1</accession>
<feature type="compositionally biased region" description="Acidic residues" evidence="1">
    <location>
        <begin position="411"/>
        <end position="420"/>
    </location>
</feature>
<feature type="compositionally biased region" description="Polar residues" evidence="1">
    <location>
        <begin position="1299"/>
        <end position="1316"/>
    </location>
</feature>
<dbReference type="Proteomes" id="UP000001197">
    <property type="component" value="Chromosome 3"/>
</dbReference>
<reference evidence="2" key="2">
    <citation type="submission" date="2008-07" db="EMBL/GenBank/DDBJ databases">
        <authorList>
            <person name="Genoscope - CEA"/>
        </authorList>
    </citation>
    <scope>NUCLEOTIDE SEQUENCE</scope>
    <source>
        <strain evidence="2">S mat+</strain>
    </source>
</reference>
<gene>
    <name evidence="2" type="ORF">PODANS_3_11440</name>
</gene>
<keyword evidence="4" id="KW-1185">Reference proteome</keyword>
<sequence>MESHVSEGPIMSIRRDTGRPACFRLVVGGPKESWLKFDCFDSSEWELTCPGVKAWISTLQAKRDVPFLPFDLPEFPFFVFGPTKTIQQISNIGPGAIEHEYKALAQQCRSSDPIEKLAASNRLQDLGTIINWLLVFLVRPCASPPPDIRSFFDHKLETGDPVADSEASKVIQAMERSPQMNIQSLERFICSAHPLHVAFKVLAAVIIRCHQVRPLPRRVQPGTTQFLEHLAEIATSPSPTIMEESLPMGRHPYTQVFIPHAAGVRSNHPGLHPAGIMIALNLYQFSRLKELGTTNDVRGWRHPVYEPRLTKLRNDLIRYFLTSGRKVLFDELVRVQWRVDKWFDHIDSPKRPMPGSDARTMDTYRLLRSGKSHQDPAKRLELLLTNVPAEPSPVPAEVEEEESSPSRTEDEASSSDEMPDLNETQRTAPSSQKEPRPTTVEDEPSCSHEDYGEDEEDAYEDAYEDDEDAYEDELVLDITFGMPISDAHQDFLPPRVSNMITCMKAAKSLLQGKAVMKSMKRETLEARRDELQAQACKLALVEGSPVYETLASVPSAGGSSREQVPTRLAELGMLELSLLPPGIARLSAEQKVEHFKSLCHRQELELADIVKKKKAGLEARALPQPPQPSTSRQAQLMPPPLLPSRLPDATNAEILRAVGEQAVQHGEQLKAEPREANNELLRIRMAELEPGRSRLEDEELERARQKAKTIEVELDAAQQQERKRQRKNLAKKERRQARKQLEKQALQVEPQPAETRKPEEGEPSSSQLALISSHLQAEEENLSEAVTILALSEPEQQDGEQAVATPSELAQTQEVSLPESESKEDGEGAAGPPKRNLTGWDRRRLKKRERKDREAEEKRRREEEKARQREAAKAKAEAKMAKRLAEDKKRWDEEKRQREEEERLRIEREAEQLARATEESLRQAKEDETLRKAEEVRKVKELAKAQSEVKPKTRRADVKSLETWRAKSVPAESAGPATSVLPVPSSSPSSAGPVPALPPSPVRAPVPVVSPAHPAVAVSPRVLVAPSPRSPVLSPARKPLLRLGDVTLPEEDFAKTGESLLFSSHRPVISIPQRTTTPLAMNVPSSPVVQAAEARTRIDGSSAHSQLRSSPPRVAQEIVDDAVHRSVERARLVHTLALSGWERDVARREEAVGQREYAVWDQEQELWREQKKLKQQREAFRQQQRALDLREVAIRGRENNLDALFHARELRLEAREAEVVRREKAANERDTGVYHRIRQVGLREEEVYRREMAVYELEQHGSSSSPDITPLPESNSSSLEINSSSLEISSSPIRGIFTSSADTTWSTEPTENQTSVDMEDPESRYNCRFHGSGRSRSSEPVERRNEAVHGSGNVREAPSFRRR</sequence>
<proteinExistence type="predicted"/>
<reference evidence="3" key="4">
    <citation type="submission" date="2015-04" db="EMBL/GenBank/DDBJ databases">
        <title>Maintaining two mating types: Structure of the mating type locus and its role in heterokaryosis in Podospora anserina.</title>
        <authorList>
            <person name="Grognet P."/>
            <person name="Bidard F."/>
            <person name="Kuchly C."/>
            <person name="Chan Ho Tong L."/>
            <person name="Coppin E."/>
            <person name="Ait Benkhali J."/>
            <person name="Couloux A."/>
            <person name="Wincker P."/>
            <person name="Debuchy R."/>
            <person name="Silar P."/>
        </authorList>
    </citation>
    <scope>NUCLEOTIDE SEQUENCE</scope>
</reference>
<dbReference type="OrthoDB" id="10536141at2759"/>
<dbReference type="PANTHER" id="PTHR35310">
    <property type="entry name" value="CELL WALL INTEGRITY/STRESS RESPONSE COMPONENT-LIKE PROTEIN"/>
    <property type="match status" value="1"/>
</dbReference>
<feature type="region of interest" description="Disordered" evidence="1">
    <location>
        <begin position="617"/>
        <end position="647"/>
    </location>
</feature>
<feature type="compositionally biased region" description="Polar residues" evidence="1">
    <location>
        <begin position="422"/>
        <end position="432"/>
    </location>
</feature>
<reference evidence="4" key="3">
    <citation type="journal article" date="2014" name="Genetics">
        <title>Maintaining two mating types: Structure of the mating type locus and its role in heterokaryosis in Podospora anserina.</title>
        <authorList>
            <person name="Grognet P."/>
            <person name="Bidard F."/>
            <person name="Kuchly C."/>
            <person name="Tong L.C.H."/>
            <person name="Coppin E."/>
            <person name="Benkhali J.A."/>
            <person name="Couloux A."/>
            <person name="Wincker P."/>
            <person name="Debuchy R."/>
            <person name="Silar P."/>
        </authorList>
    </citation>
    <scope>GENOME REANNOTATION</scope>
    <source>
        <strain evidence="4">S / ATCC MYA-4624 / DSM 980 / FGSC 10383</strain>
    </source>
</reference>
<feature type="compositionally biased region" description="Basic and acidic residues" evidence="1">
    <location>
        <begin position="1336"/>
        <end position="1347"/>
    </location>
</feature>
<protein>
    <submittedName>
        <fullName evidence="2">Podospora anserina S mat+ genomic DNA chromosome 3, supercontig 3</fullName>
    </submittedName>
</protein>
<dbReference type="VEuPathDB" id="FungiDB:PODANS_3_11440"/>
<feature type="compositionally biased region" description="Low complexity" evidence="1">
    <location>
        <begin position="976"/>
        <end position="994"/>
    </location>
</feature>
<feature type="region of interest" description="Disordered" evidence="1">
    <location>
        <begin position="1258"/>
        <end position="1279"/>
    </location>
</feature>
<dbReference type="RefSeq" id="XP_001903481.1">
    <property type="nucleotide sequence ID" value="XM_001903446.1"/>
</dbReference>
<feature type="region of interest" description="Disordered" evidence="1">
    <location>
        <begin position="385"/>
        <end position="464"/>
    </location>
</feature>
<dbReference type="GeneID" id="6187605"/>
<name>B2ACU1_PODAN</name>
<reference evidence="2 4" key="1">
    <citation type="journal article" date="2008" name="Genome Biol.">
        <title>The genome sequence of the model ascomycete fungus Podospora anserina.</title>
        <authorList>
            <person name="Espagne E."/>
            <person name="Lespinet O."/>
            <person name="Malagnac F."/>
            <person name="Da Silva C."/>
            <person name="Jaillon O."/>
            <person name="Porcel B.M."/>
            <person name="Couloux A."/>
            <person name="Aury J.-M."/>
            <person name="Segurens B."/>
            <person name="Poulain J."/>
            <person name="Anthouard V."/>
            <person name="Grossetete S."/>
            <person name="Khalili H."/>
            <person name="Coppin E."/>
            <person name="Dequard-Chablat M."/>
            <person name="Picard M."/>
            <person name="Contamine V."/>
            <person name="Arnaise S."/>
            <person name="Bourdais A."/>
            <person name="Berteaux-Lecellier V."/>
            <person name="Gautheret D."/>
            <person name="de Vries R.P."/>
            <person name="Battaglia E."/>
            <person name="Coutinho P.M."/>
            <person name="Danchin E.G.J."/>
            <person name="Henrissat B."/>
            <person name="El Khoury R."/>
            <person name="Sainsard-Chanet A."/>
            <person name="Boivin A."/>
            <person name="Pinan-Lucarre B."/>
            <person name="Sellem C.H."/>
            <person name="Debuchy R."/>
            <person name="Wincker P."/>
            <person name="Weissenbach J."/>
            <person name="Silar P."/>
        </authorList>
    </citation>
    <scope>NUCLEOTIDE SEQUENCE [LARGE SCALE GENOMIC DNA]</scope>
    <source>
        <strain evidence="4">S / ATCC MYA-4624 / DSM 980 / FGSC 10383</strain>
        <strain evidence="2">S mat+</strain>
    </source>
</reference>
<evidence type="ECO:0000256" key="1">
    <source>
        <dbReference type="SAM" id="MobiDB-lite"/>
    </source>
</evidence>
<dbReference type="PANTHER" id="PTHR35310:SF1">
    <property type="entry name" value="CELL WALL INTEGRITY_STRESS RESPONSE COMPONENT-LIKE PROTEIN"/>
    <property type="match status" value="1"/>
</dbReference>
<feature type="region of interest" description="Disordered" evidence="1">
    <location>
        <begin position="1299"/>
        <end position="1363"/>
    </location>
</feature>
<dbReference type="HOGENOM" id="CLU_256841_0_0_1"/>
<feature type="compositionally biased region" description="Low complexity" evidence="1">
    <location>
        <begin position="1270"/>
        <end position="1279"/>
    </location>
</feature>